<dbReference type="InterPro" id="IPR036291">
    <property type="entry name" value="NAD(P)-bd_dom_sf"/>
</dbReference>
<proteinExistence type="inferred from homology"/>
<dbReference type="SUPFAM" id="SSF51735">
    <property type="entry name" value="NAD(P)-binding Rossmann-fold domains"/>
    <property type="match status" value="1"/>
</dbReference>
<evidence type="ECO:0000313" key="4">
    <source>
        <dbReference type="EMBL" id="RDW64622.1"/>
    </source>
</evidence>
<dbReference type="InterPro" id="IPR002347">
    <property type="entry name" value="SDR_fam"/>
</dbReference>
<dbReference type="Proteomes" id="UP000256645">
    <property type="component" value="Unassembled WGS sequence"/>
</dbReference>
<protein>
    <submittedName>
        <fullName evidence="4">Putative estradiol 17 beta-dehydrogenase</fullName>
    </submittedName>
</protein>
<evidence type="ECO:0000256" key="3">
    <source>
        <dbReference type="ARBA" id="ARBA00023002"/>
    </source>
</evidence>
<evidence type="ECO:0000313" key="5">
    <source>
        <dbReference type="Proteomes" id="UP000256645"/>
    </source>
</evidence>
<keyword evidence="5" id="KW-1185">Reference proteome</keyword>
<dbReference type="EMBL" id="PDLM01000012">
    <property type="protein sequence ID" value="RDW64622.1"/>
    <property type="molecule type" value="Genomic_DNA"/>
</dbReference>
<dbReference type="PRINTS" id="PR00081">
    <property type="entry name" value="GDHRDH"/>
</dbReference>
<name>A0A3D8QS58_9HELO</name>
<gene>
    <name evidence="4" type="ORF">BP6252_10273</name>
</gene>
<dbReference type="Gene3D" id="3.40.50.720">
    <property type="entry name" value="NAD(P)-binding Rossmann-like Domain"/>
    <property type="match status" value="1"/>
</dbReference>
<dbReference type="AlphaFoldDB" id="A0A3D8QS58"/>
<reference evidence="4 5" key="1">
    <citation type="journal article" date="2018" name="IMA Fungus">
        <title>IMA Genome-F 9: Draft genome sequence of Annulohypoxylon stygium, Aspergillus mulundensis, Berkeleyomyces basicola (syn. Thielaviopsis basicola), Ceratocystis smalleyi, two Cercospora beticola strains, Coleophoma cylindrospora, Fusarium fracticaudum, Phialophora cf. hyalina, and Morchella septimelata.</title>
        <authorList>
            <person name="Wingfield B.D."/>
            <person name="Bills G.F."/>
            <person name="Dong Y."/>
            <person name="Huang W."/>
            <person name="Nel W.J."/>
            <person name="Swalarsk-Parry B.S."/>
            <person name="Vaghefi N."/>
            <person name="Wilken P.M."/>
            <person name="An Z."/>
            <person name="de Beer Z.W."/>
            <person name="De Vos L."/>
            <person name="Chen L."/>
            <person name="Duong T.A."/>
            <person name="Gao Y."/>
            <person name="Hammerbacher A."/>
            <person name="Kikkert J.R."/>
            <person name="Li Y."/>
            <person name="Li H."/>
            <person name="Li K."/>
            <person name="Li Q."/>
            <person name="Liu X."/>
            <person name="Ma X."/>
            <person name="Naidoo K."/>
            <person name="Pethybridge S.J."/>
            <person name="Sun J."/>
            <person name="Steenkamp E.T."/>
            <person name="van der Nest M.A."/>
            <person name="van Wyk S."/>
            <person name="Wingfield M.J."/>
            <person name="Xiong C."/>
            <person name="Yue Q."/>
            <person name="Zhang X."/>
        </authorList>
    </citation>
    <scope>NUCLEOTIDE SEQUENCE [LARGE SCALE GENOMIC DNA]</scope>
    <source>
        <strain evidence="4 5">BP6252</strain>
    </source>
</reference>
<dbReference type="STRING" id="1849047.A0A3D8QS58"/>
<evidence type="ECO:0000256" key="1">
    <source>
        <dbReference type="ARBA" id="ARBA00006484"/>
    </source>
</evidence>
<dbReference type="PANTHER" id="PTHR24320">
    <property type="entry name" value="RETINOL DEHYDROGENASE"/>
    <property type="match status" value="1"/>
</dbReference>
<keyword evidence="3" id="KW-0560">Oxidoreductase</keyword>
<dbReference type="OrthoDB" id="191139at2759"/>
<sequence>MAPKSSFKSIWTQFFPPKPTFTEKDIPGNLQGKVYIVSGANSGMGQELSRVLYAKNAKVYVACRSEEKATKAIAQIKKAVPKSQGELVFLSLDLADLTTVKAAAQSFLAKESKLHVLFNNAGVMVGPVEPPLKTAQGYELALGVNCIGTFLFTKLLTPTLITTARAEPADSVRVVWLSSFGLVEFAPEGRGIDMDNLDYHIPRPNIDRYGISKCGDWLLGVEYARRHQADGIVSVPINPGNLRTALARDQPGWFKMIVHAVVYPVINGVYTQLFAAFSPEVTIAKADWSTKWIIPWGRFALLRPDLPPATKPEAEGGNGNAQKFWEWNEEQVKAYL</sequence>
<dbReference type="Pfam" id="PF00106">
    <property type="entry name" value="adh_short"/>
    <property type="match status" value="1"/>
</dbReference>
<accession>A0A3D8QS58</accession>
<organism evidence="4 5">
    <name type="scientific">Coleophoma cylindrospora</name>
    <dbReference type="NCBI Taxonomy" id="1849047"/>
    <lineage>
        <taxon>Eukaryota</taxon>
        <taxon>Fungi</taxon>
        <taxon>Dikarya</taxon>
        <taxon>Ascomycota</taxon>
        <taxon>Pezizomycotina</taxon>
        <taxon>Leotiomycetes</taxon>
        <taxon>Helotiales</taxon>
        <taxon>Dermateaceae</taxon>
        <taxon>Coleophoma</taxon>
    </lineage>
</organism>
<comment type="similarity">
    <text evidence="1">Belongs to the short-chain dehydrogenases/reductases (SDR) family.</text>
</comment>
<comment type="caution">
    <text evidence="4">The sequence shown here is derived from an EMBL/GenBank/DDBJ whole genome shotgun (WGS) entry which is preliminary data.</text>
</comment>
<dbReference type="PANTHER" id="PTHR24320:SF236">
    <property type="entry name" value="SHORT-CHAIN DEHYDROGENASE-RELATED"/>
    <property type="match status" value="1"/>
</dbReference>
<keyword evidence="2" id="KW-0521">NADP</keyword>
<dbReference type="GO" id="GO:0016491">
    <property type="term" value="F:oxidoreductase activity"/>
    <property type="evidence" value="ECO:0007669"/>
    <property type="project" value="UniProtKB-KW"/>
</dbReference>
<evidence type="ECO:0000256" key="2">
    <source>
        <dbReference type="ARBA" id="ARBA00022857"/>
    </source>
</evidence>